<dbReference type="Gene3D" id="2.60.40.10">
    <property type="entry name" value="Immunoglobulins"/>
    <property type="match status" value="2"/>
</dbReference>
<dbReference type="STRING" id="494016.SAMN04487965_1366"/>
<dbReference type="PANTHER" id="PTHR34819">
    <property type="entry name" value="LARGE CYSTEINE-RICH PERIPLASMIC PROTEIN OMCB"/>
    <property type="match status" value="1"/>
</dbReference>
<evidence type="ECO:0000313" key="4">
    <source>
        <dbReference type="Proteomes" id="UP000184170"/>
    </source>
</evidence>
<evidence type="ECO:0000313" key="3">
    <source>
        <dbReference type="EMBL" id="SHF09946.1"/>
    </source>
</evidence>
<evidence type="ECO:0000256" key="1">
    <source>
        <dbReference type="SAM" id="MobiDB-lite"/>
    </source>
</evidence>
<protein>
    <submittedName>
        <fullName evidence="3">Conserved repeat domain-containing protein/fimbrial isopeptide formation D2 domain-containing protein</fullName>
    </submittedName>
</protein>
<dbReference type="InterPro" id="IPR051172">
    <property type="entry name" value="Chlamydia_OmcB"/>
</dbReference>
<feature type="domain" description="DUF11" evidence="2">
    <location>
        <begin position="2787"/>
        <end position="2919"/>
    </location>
</feature>
<dbReference type="InterPro" id="IPR013783">
    <property type="entry name" value="Ig-like_fold"/>
</dbReference>
<name>A0A1M4YX80_9GAMM</name>
<proteinExistence type="predicted"/>
<dbReference type="NCBIfam" id="TIGR01451">
    <property type="entry name" value="B_ant_repeat"/>
    <property type="match status" value="3"/>
</dbReference>
<dbReference type="InterPro" id="IPR001434">
    <property type="entry name" value="OmcB-like_DUF11"/>
</dbReference>
<reference evidence="4" key="1">
    <citation type="submission" date="2016-11" db="EMBL/GenBank/DDBJ databases">
        <authorList>
            <person name="Varghese N."/>
            <person name="Submissions S."/>
        </authorList>
    </citation>
    <scope>NUCLEOTIDE SEQUENCE [LARGE SCALE GENOMIC DNA]</scope>
    <source>
        <strain evidence="4">CGMCC 1.7063</strain>
    </source>
</reference>
<feature type="region of interest" description="Disordered" evidence="1">
    <location>
        <begin position="174"/>
        <end position="215"/>
    </location>
</feature>
<evidence type="ECO:0000259" key="2">
    <source>
        <dbReference type="Pfam" id="PF01345"/>
    </source>
</evidence>
<dbReference type="Pfam" id="PF01345">
    <property type="entry name" value="DUF11"/>
    <property type="match status" value="1"/>
</dbReference>
<dbReference type="Proteomes" id="UP000184170">
    <property type="component" value="Unassembled WGS sequence"/>
</dbReference>
<dbReference type="EMBL" id="FQVA01000001">
    <property type="protein sequence ID" value="SHF09946.1"/>
    <property type="molecule type" value="Genomic_DNA"/>
</dbReference>
<sequence length="3691" mass="389563">MMSDVTGRKSWKSALVGLVLAGGGWLLPVASAQAALNCPSQESVVRHDLSDSYCELCGTGTIEIQVSNPTRTGSGDPLRDITVTETLFPELELAGSVTAALNGGFPQTVTTQGSGQSFSWDSSDIPSLAELNEGDILRIFVPVRSVSGTEENLTSLISRSIEVSTSYTCVDTAVTPDPPQPGFDEDTDQLPLREPLPSLEKDGQNRDAGQTNWTDPVYGNINDDVVWRVRIGNSGLADMQDVRLDELMDDPNMDILWACSSAAAAQASADNDGAATGGCISADNTVNNFALTGGFASGPGIVDVEAGGTTTIFFVGKVNTSCSNGVNTVTDLQWGCEITGNGAGGVSQTSTGSGPFSATAQMSALSQGNLTIQRAITGTNTGQPLGSAGFVTLTISNRTGGSVKNIELRDVLPPEYVVDTTYDPRVLNPSPAYGDYAGFADQVEWDAFDSNPLNNTEITLRLISGETHPIYGDQVNMLRHGDRVRVRFRIVTVEPDFYDKIADLDDPQESAGAGSDPNSNTLLSGQNQLFVQYEDFCSAGPGSPRTQQHFDNVTPDPEDLDVSMSHPLYIVRDSGTSPLTVQITNNGGHDANDYFVYVSFGEAMNVVTPAAGCTATGNPPGHPVWNSPSYIPTSATVYRCTSAALGTISPNGTETQSLVFQVERNHGATDDDLTFRADVIGEITLSDGTPLTFPQPADLNGAAGTTPTPQLANNYTLDGVRAKVLGFNLLKQQSGQCSELNEAGFPNDNIIIGEDCKFEIFAGGWFGFDTPGFNLIEVNNVSIVDDLPDGQGYIDDTRLTCAIATLPNPDSDASCRDITGTVNELGGLNTAFSETDFEWNIVDSISDRDRWLLTDMTTRLLNDPVDTINTAPNQHASASTDYGRGHFFAVFDTETIEVDETQGIPGYPPESDWRVDLTVTEPFIEVEKQVCNENLYGSGVSCSNFVDDTNEGHRDQTYIFRLTLTNRTADNGVDRAPAYDLVITDTLDPSGQMCVQPLQSDGLDNDGDGSPETGSGDDGWVGITAGANDYSEATHCSDGGIPAIVTFSYEHSTALERIDPGQSVTLYYRVKPHQSVAPLQTFTNTFFARYDSLEGDSGAPKNRSIDSDADNDGVGDGTPAAGRARHYQSADATAQMQIIEVQAEPKQALALSNGTASGSGSDNVVVGEEIRYRLTAQIPAAKLRNFVIRDELPAGMRCIEGQGVNLDAAPYNAAGFAPGGTFTPTCTSTGSNDYIEWNFGDQELTTVAGSLFEFPVEFIARIENSANTDDGDVIGNGGSYTTAQVSYIDELGNTVVVPFESHEVTVREPAIQLTKSMSAPTSDADDILTVTVTAENIGTANAYNLQVLDDLSGKKLTFLQASGVAGTDPPNTIDTTTVGANAPIFSWNRSNADYTIAPGETKSFTFQVRVDEDVEPQEILDNTIQARWQSLPGRDVALNSGNNIGVDGADDGMRIGVLPNAGDPINNYETSASAQSTVLPLQFQKSDLDASVIPTIGAHKQFQLEILLPEGISENVVVSDNLAAGGASYALTHSSAYDITYEFIGIDSINDSAQPPAESDFISFPGEGTGATGVISWNIGKVDTASDTAGNPLNPRIRIKYFARVNNVAAVQEGVSLNNGASLTYDHGEDDSEQDLAAPPVAAVTVVEPQLEIEKVVTNISVPGQPALGGHILEYTVTVRHSAASTADAFDLNLRDELPPELQFNSAFVPIAQIGGIDVSGFEPTPAGTPLGPLVWGKNNGDNSLDLPRGSELVLVYRAEVRGVFGSPISNRVRVDWTSLDDIDTGFERHGDGCPVIAAPNDYCSDFAEAVIVTDDNTAIEKSVYADSDADTPVGTLRLGDTVTYTLNLTLQAGTTPGLSVVDTLPPGMVFDSIVSINGDTSAPYQQGNGFNYADIPASAVPAQGQENAVNWTLGDIEREFSNSAPLIIRYTARVAEDNGIAQLPTAQQLTNTAILNYGSESVQDDALIELRQPLIDSLQKTERSGKTNPYTVLDLLNDTMQFRLHACNSGDAPAYNLRLTDDLAPQFDETSISAPLVSIGGVPLVQGSDYVYSAPAAPGEDMVFTFAAPLAAGQCLDIDYDVGFRSDVGSAESWANSFTVDEYWSLPDSSGQRYAPVSLPLPFQMQTTAASADPLLKELLAPADGTAAVGEEIRYRITVPSSPVTSSSLAGVVVTDTLDGLGDSVLFESATLDGVAVTPVIGANTLTFDVGVVTAGTSAVIEIVARVADAPSATDGTVISNRADYTYLEGGSPVAGGGNAVDFTIVEPQLVMDKEGPAGGTLQSGMPGSFTLDIHNTGNGEAWDITISDLLPNTAQGGMCETQPQITSAQIVDGGGAVLQALNAGADFAVTFDPASCVFSVTTSGANAVIPPDHHLVIGYDAWLDTDTENGTGLSNIAGATLWHSLAMDSSDQVRAYARALSDGTPSLPDHEDIFTITAQVPSFEFRKTVVNVTTGQDPGSDASPGDRLRYSILVRNLSDLDVSDIEIADELDALNAAPLFVPGSLALITAPAGSDSSATDASGGAKGSGNLQVANLSLEASGGAADYFVIEFEATLAAVIDSGTVVLNQARLLPPGMPEFVSDDPNVNGADDPQVVGDEDPTQSLINSAPQLVVEKTSADITGDADLLMVGDTLRYTLRVENTGNENMVDAVLRDQVPANTTYVAGSTTLNGNAIGDVNGGAPLAAGMAINSPGEAEGFVGVAAAGAAAVVVTFDVTINDVNDGTIISNQGFVNGNGAGSGALDEVPSDDPATDAPNDPTVDIVGDVPLLIAHKTVEIVIDNMSAGIVDPGDVLRYTIAVANMGGVDATRVALTDQVPANTTYVANSTTLNGFAVADNGGGTSRLDAGLPISSDDLTPPMPGADEGVVTSARTATVTFDVTVNAGTPTGTVISNQGSVYSVELPLTLTDADGNPSNGAQPTEVVVGDVQQLSITKEVAVVGGGAAEAGAVLEYLVKVTNISAVPATYVTITDDLLVAGEGVLTYVADFALLNGLAGGISVDGSVIAADFAAVYGELQPGDTATLRFQAKLSENLEIGYRVLNTAEVQWNDPPASNQASVAIDVGGTPGIANLNGYLWHDVNFNEQLDSDERLLLNWTVELYFNNALLETVQSDDNGYFQFDGLVPNYFSSTTAGGASYELKYIAPDAGANTASLGITSSDFTNGPQTISEIYVGSGANPQNLNLPITPNGVIYDSVLRQPISGATVTMLRASTEQVLPDRCFDDPKQQSQVTQAGGYYKFDINFADAACPANQDYLIRVQIPGDNYVAGESAIIPPQTDEDTAGFDVAACLGSTADRLPGTPDHCEAQLSELPPPLDVDARDELTDYYLRLTLDDNRIPGESQLFNNHIAVDPQLDGALSITKTAALLNVTRSQLVPYTITFGNTLPVPLTDLRLVDFFPAGFKYVAGSARLDGEAIEPQVDGLQLGWPDLRVEADQTREVKLLLVVGSGVGEGKYVNRARMFNQLSGQVASGEASATVRVIPDPTFDCTDVIGKVYDDKNMNGYQDAGEGGVPGARVVTATGLNATTDAHGRFHITCAVVPNQDRGSNFVLKLDDRSLPSGYRLTTENPRVLRATRGKMLKFNFGTSLHRVVRLDMAEAVFEPGTTELRPQWHSRTELLLEKLQEAPSVLRLSYLAENEEADLVEERLESIKAQIADEWARNYGDYELTIETEVFWRRGAPPNNGRLE</sequence>
<keyword evidence="4" id="KW-1185">Reference proteome</keyword>
<organism evidence="3 4">
    <name type="scientific">Microbulbifer donghaiensis</name>
    <dbReference type="NCBI Taxonomy" id="494016"/>
    <lineage>
        <taxon>Bacteria</taxon>
        <taxon>Pseudomonadati</taxon>
        <taxon>Pseudomonadota</taxon>
        <taxon>Gammaproteobacteria</taxon>
        <taxon>Cellvibrionales</taxon>
        <taxon>Microbulbiferaceae</taxon>
        <taxon>Microbulbifer</taxon>
    </lineage>
</organism>
<accession>A0A1M4YX80</accession>
<gene>
    <name evidence="3" type="ORF">SAMN04487965_1366</name>
</gene>
<dbReference type="InterPro" id="IPR047589">
    <property type="entry name" value="DUF11_rpt"/>
</dbReference>
<feature type="region of interest" description="Disordered" evidence="1">
    <location>
        <begin position="502"/>
        <end position="523"/>
    </location>
</feature>
<dbReference type="SUPFAM" id="SSF117074">
    <property type="entry name" value="Hypothetical protein PA1324"/>
    <property type="match status" value="1"/>
</dbReference>
<feature type="region of interest" description="Disordered" evidence="1">
    <location>
        <begin position="998"/>
        <end position="1019"/>
    </location>
</feature>
<dbReference type="Gene3D" id="2.60.40.740">
    <property type="match status" value="3"/>
</dbReference>
<feature type="region of interest" description="Disordered" evidence="1">
    <location>
        <begin position="1095"/>
        <end position="1129"/>
    </location>
</feature>